<evidence type="ECO:0000256" key="5">
    <source>
        <dbReference type="SAM" id="Phobius"/>
    </source>
</evidence>
<reference evidence="7 8" key="1">
    <citation type="journal article" date="2016" name="Nat. Commun.">
        <title>Thousands of microbial genomes shed light on interconnected biogeochemical processes in an aquifer system.</title>
        <authorList>
            <person name="Anantharaman K."/>
            <person name="Brown C.T."/>
            <person name="Hug L.A."/>
            <person name="Sharon I."/>
            <person name="Castelle C.J."/>
            <person name="Probst A.J."/>
            <person name="Thomas B.C."/>
            <person name="Singh A."/>
            <person name="Wilkins M.J."/>
            <person name="Karaoz U."/>
            <person name="Brodie E.L."/>
            <person name="Williams K.H."/>
            <person name="Hubbard S.S."/>
            <person name="Banfield J.F."/>
        </authorList>
    </citation>
    <scope>NUCLEOTIDE SEQUENCE [LARGE SCALE GENOMIC DNA]</scope>
</reference>
<evidence type="ECO:0000256" key="4">
    <source>
        <dbReference type="ARBA" id="ARBA00023136"/>
    </source>
</evidence>
<feature type="transmembrane region" description="Helical" evidence="5">
    <location>
        <begin position="349"/>
        <end position="379"/>
    </location>
</feature>
<keyword evidence="2 5" id="KW-0812">Transmembrane</keyword>
<evidence type="ECO:0000256" key="3">
    <source>
        <dbReference type="ARBA" id="ARBA00022989"/>
    </source>
</evidence>
<feature type="transmembrane region" description="Helical" evidence="5">
    <location>
        <begin position="317"/>
        <end position="337"/>
    </location>
</feature>
<comment type="caution">
    <text evidence="7">The sequence shown here is derived from an EMBL/GenBank/DDBJ whole genome shotgun (WGS) entry which is preliminary data.</text>
</comment>
<feature type="transmembrane region" description="Helical" evidence="5">
    <location>
        <begin position="88"/>
        <end position="107"/>
    </location>
</feature>
<evidence type="ECO:0000256" key="1">
    <source>
        <dbReference type="ARBA" id="ARBA00004141"/>
    </source>
</evidence>
<dbReference type="GO" id="GO:0016020">
    <property type="term" value="C:membrane"/>
    <property type="evidence" value="ECO:0007669"/>
    <property type="project" value="UniProtKB-SubCell"/>
</dbReference>
<evidence type="ECO:0000256" key="2">
    <source>
        <dbReference type="ARBA" id="ARBA00022692"/>
    </source>
</evidence>
<keyword evidence="3 5" id="KW-1133">Transmembrane helix</keyword>
<evidence type="ECO:0000259" key="6">
    <source>
        <dbReference type="Pfam" id="PF04932"/>
    </source>
</evidence>
<proteinExistence type="predicted"/>
<comment type="subcellular location">
    <subcellularLocation>
        <location evidence="1">Membrane</location>
        <topology evidence="1">Multi-pass membrane protein</topology>
    </subcellularLocation>
</comment>
<dbReference type="EMBL" id="MFZH01000043">
    <property type="protein sequence ID" value="OGK17544.1"/>
    <property type="molecule type" value="Genomic_DNA"/>
</dbReference>
<feature type="transmembrane region" description="Helical" evidence="5">
    <location>
        <begin position="119"/>
        <end position="136"/>
    </location>
</feature>
<organism evidence="7 8">
    <name type="scientific">Candidatus Roizmanbacteria bacterium RIFCSPHIGHO2_01_FULL_39_24</name>
    <dbReference type="NCBI Taxonomy" id="1802032"/>
    <lineage>
        <taxon>Bacteria</taxon>
        <taxon>Candidatus Roizmaniibacteriota</taxon>
    </lineage>
</organism>
<evidence type="ECO:0000313" key="7">
    <source>
        <dbReference type="EMBL" id="OGK17544.1"/>
    </source>
</evidence>
<dbReference type="PANTHER" id="PTHR37422">
    <property type="entry name" value="TEICHURONIC ACID BIOSYNTHESIS PROTEIN TUAE"/>
    <property type="match status" value="1"/>
</dbReference>
<feature type="transmembrane region" description="Helical" evidence="5">
    <location>
        <begin position="28"/>
        <end position="44"/>
    </location>
</feature>
<protein>
    <recommendedName>
        <fullName evidence="6">O-antigen ligase-related domain-containing protein</fullName>
    </recommendedName>
</protein>
<dbReference type="Proteomes" id="UP000176850">
    <property type="component" value="Unassembled WGS sequence"/>
</dbReference>
<dbReference type="InterPro" id="IPR007016">
    <property type="entry name" value="O-antigen_ligase-rel_domated"/>
</dbReference>
<feature type="transmembrane region" description="Helical" evidence="5">
    <location>
        <begin position="199"/>
        <end position="215"/>
    </location>
</feature>
<dbReference type="PANTHER" id="PTHR37422:SF13">
    <property type="entry name" value="LIPOPOLYSACCHARIDE BIOSYNTHESIS PROTEIN PA4999-RELATED"/>
    <property type="match status" value="1"/>
</dbReference>
<gene>
    <name evidence="7" type="ORF">A2799_04020</name>
</gene>
<feature type="transmembrane region" description="Helical" evidence="5">
    <location>
        <begin position="221"/>
        <end position="236"/>
    </location>
</feature>
<feature type="transmembrane region" description="Helical" evidence="5">
    <location>
        <begin position="156"/>
        <end position="178"/>
    </location>
</feature>
<evidence type="ECO:0000313" key="8">
    <source>
        <dbReference type="Proteomes" id="UP000176850"/>
    </source>
</evidence>
<dbReference type="AlphaFoldDB" id="A0A1F7GF56"/>
<feature type="transmembrane region" description="Helical" evidence="5">
    <location>
        <begin position="241"/>
        <end position="257"/>
    </location>
</feature>
<feature type="domain" description="O-antigen ligase-related" evidence="6">
    <location>
        <begin position="206"/>
        <end position="333"/>
    </location>
</feature>
<dbReference type="Pfam" id="PF04932">
    <property type="entry name" value="Wzy_C"/>
    <property type="match status" value="1"/>
</dbReference>
<dbReference type="InterPro" id="IPR051533">
    <property type="entry name" value="WaaL-like"/>
</dbReference>
<feature type="transmembrane region" description="Helical" evidence="5">
    <location>
        <begin position="64"/>
        <end position="82"/>
    </location>
</feature>
<keyword evidence="4 5" id="KW-0472">Membrane</keyword>
<accession>A0A1F7GF56</accession>
<sequence>MISRLLYLFFFFLSLGQLQRIPFSGSQAFYIHEIVMFFIIFLASKNIRLQKFTVLTFIKKNIPLSLFLGTLGVSLLISLPFHSLQSNLVAFLYLVRLVLYFIFFYSLRKIPKEDMYSGLIFFTLLTIVLSTIQYILFPSLLPLINFGWDPHEFRVFGTYFDVTPLGVTLTLLFFWNFLKTSSSLPAGRQVHLSTSQSRLLHYSTTLSLFILILLTYSRITYIGFVLGCIYSIIRIIEVRKLIYVVLLLFFLLLPMLPRPSGESVRLERTYSIGSRIEDVKRGIALAIKHPVLGIGYNHLREFKEPASHGGGAFSSSFVTIFATAGVFGLLAFMYLLHSIYRKGTILEKVFIVIVASTSLFDNVFLSNFVLVIFLVLIAFEGDR</sequence>
<name>A0A1F7GF56_9BACT</name>